<dbReference type="EMBL" id="DF820465">
    <property type="protein sequence ID" value="GAK57150.1"/>
    <property type="molecule type" value="Genomic_DNA"/>
</dbReference>
<dbReference type="Proteomes" id="UP000030661">
    <property type="component" value="Unassembled WGS sequence"/>
</dbReference>
<evidence type="ECO:0000313" key="2">
    <source>
        <dbReference type="EMBL" id="GAK57150.1"/>
    </source>
</evidence>
<dbReference type="GO" id="GO:0016757">
    <property type="term" value="F:glycosyltransferase activity"/>
    <property type="evidence" value="ECO:0007669"/>
    <property type="project" value="InterPro"/>
</dbReference>
<dbReference type="PANTHER" id="PTHR45947:SF3">
    <property type="entry name" value="SULFOQUINOVOSYL TRANSFERASE SQD2"/>
    <property type="match status" value="1"/>
</dbReference>
<name>A0A081BXU5_VECG1</name>
<accession>A0A081BXU5</accession>
<dbReference type="Pfam" id="PF00534">
    <property type="entry name" value="Glycos_transf_1"/>
    <property type="match status" value="1"/>
</dbReference>
<dbReference type="AlphaFoldDB" id="A0A081BXU5"/>
<dbReference type="SUPFAM" id="SSF53756">
    <property type="entry name" value="UDP-Glycosyltransferase/glycogen phosphorylase"/>
    <property type="match status" value="1"/>
</dbReference>
<dbReference type="InterPro" id="IPR050194">
    <property type="entry name" value="Glycosyltransferase_grp1"/>
</dbReference>
<keyword evidence="2" id="KW-0808">Transferase</keyword>
<dbReference type="STRING" id="1499967.U27_04115"/>
<sequence>MIMSAIRRKDRVMKILILNDYYLPGYKSGGPLRTLVNMVERLGEEFAFFLMARDRDAGDRSPYPEIQVDAWQYLDRLCVFYASPRGKLFRKLRTGIFQTGPDLLYLNSMFSAHFTITPLCLRRLFLLPRIPVILAPRGMLSPGAIELKGLKKQVFLHLAQLLRLYHGIVWQASSEYEAEDIRCIFGGGVQIVVAPDIVAPSLLKTPQPASSPKQIGELKLIFLSRIDRKKNLDAALMMLREIQGNIQFHIYGPVKDQAYWEECQQIIKELPPNIHVQYYGTVLPENVSSLFSEYALFFFPTRSENFGHVILEALSAGCPVLISDQTPWRDLETSRAGWVVPLNQPERFREILKISVNMDQQEHRIWREHARNYAERIITNDEVLDQNRQLFYTALEYGKSNNRLRLAGFSKGECV</sequence>
<evidence type="ECO:0000313" key="3">
    <source>
        <dbReference type="Proteomes" id="UP000030661"/>
    </source>
</evidence>
<dbReference type="eggNOG" id="COG0438">
    <property type="taxonomic scope" value="Bacteria"/>
</dbReference>
<dbReference type="PANTHER" id="PTHR45947">
    <property type="entry name" value="SULFOQUINOVOSYL TRANSFERASE SQD2"/>
    <property type="match status" value="1"/>
</dbReference>
<reference evidence="2" key="1">
    <citation type="journal article" date="2015" name="PeerJ">
        <title>First genomic representation of candidate bacterial phylum KSB3 points to enhanced environmental sensing as a trigger of wastewater bulking.</title>
        <authorList>
            <person name="Sekiguchi Y."/>
            <person name="Ohashi A."/>
            <person name="Parks D.H."/>
            <person name="Yamauchi T."/>
            <person name="Tyson G.W."/>
            <person name="Hugenholtz P."/>
        </authorList>
    </citation>
    <scope>NUCLEOTIDE SEQUENCE [LARGE SCALE GENOMIC DNA]</scope>
</reference>
<dbReference type="HOGENOM" id="CLU_059315_0_0_0"/>
<gene>
    <name evidence="2" type="ORF">U27_04115</name>
</gene>
<keyword evidence="3" id="KW-1185">Reference proteome</keyword>
<evidence type="ECO:0000259" key="1">
    <source>
        <dbReference type="Pfam" id="PF00534"/>
    </source>
</evidence>
<feature type="domain" description="Glycosyl transferase family 1" evidence="1">
    <location>
        <begin position="209"/>
        <end position="371"/>
    </location>
</feature>
<organism evidence="2">
    <name type="scientific">Vecturithrix granuli</name>
    <dbReference type="NCBI Taxonomy" id="1499967"/>
    <lineage>
        <taxon>Bacteria</taxon>
        <taxon>Candidatus Moduliflexota</taxon>
        <taxon>Candidatus Vecturitrichia</taxon>
        <taxon>Candidatus Vecturitrichales</taxon>
        <taxon>Candidatus Vecturitrichaceae</taxon>
        <taxon>Candidatus Vecturithrix</taxon>
    </lineage>
</organism>
<dbReference type="CDD" id="cd03801">
    <property type="entry name" value="GT4_PimA-like"/>
    <property type="match status" value="1"/>
</dbReference>
<dbReference type="Gene3D" id="3.40.50.2000">
    <property type="entry name" value="Glycogen Phosphorylase B"/>
    <property type="match status" value="2"/>
</dbReference>
<dbReference type="InterPro" id="IPR001296">
    <property type="entry name" value="Glyco_trans_1"/>
</dbReference>
<proteinExistence type="predicted"/>
<protein>
    <submittedName>
        <fullName evidence="2">Glycosyl transferase group 1</fullName>
    </submittedName>
</protein>